<keyword evidence="4 9" id="KW-0479">Metal-binding</keyword>
<dbReference type="AlphaFoldDB" id="A0A8S1L3M7"/>
<dbReference type="Proteomes" id="UP000692954">
    <property type="component" value="Unassembled WGS sequence"/>
</dbReference>
<reference evidence="11" key="1">
    <citation type="submission" date="2021-01" db="EMBL/GenBank/DDBJ databases">
        <authorList>
            <consortium name="Genoscope - CEA"/>
            <person name="William W."/>
        </authorList>
    </citation>
    <scope>NUCLEOTIDE SEQUENCE</scope>
</reference>
<gene>
    <name evidence="11" type="ORF">PSON_ATCC_30995.1.T0110072</name>
</gene>
<evidence type="ECO:0000256" key="7">
    <source>
        <dbReference type="ARBA" id="ARBA00031969"/>
    </source>
</evidence>
<evidence type="ECO:0000256" key="3">
    <source>
        <dbReference type="ARBA" id="ARBA00014628"/>
    </source>
</evidence>
<dbReference type="EMBL" id="CAJJDN010000011">
    <property type="protein sequence ID" value="CAD8057224.1"/>
    <property type="molecule type" value="Genomic_DNA"/>
</dbReference>
<evidence type="ECO:0000256" key="8">
    <source>
        <dbReference type="ARBA" id="ARBA00048348"/>
    </source>
</evidence>
<name>A0A8S1L3M7_9CILI</name>
<sequence>MNQQIVSNTIQEINHYNRVLEGNKRYVQKKLSIDDQYFKKLSQGQSPKYLLIGCSDSRAPPNELTETDPGEIFIHRNIANLVIPTDLNLNCVIQYAVEHLNIHSIIVMGHTCCGGIKAAMKQDSVGGLLDLWLNQIKIVYEKHQDLIESLDNEDEKVNCLSSLNIRAQVMNIWKNPIIQKSWQKGNPVMVHGWLFRVETGYIEELLIDSQTPEEMSKVFALKFKLDSEKILQQQTTSQESPKNNARKRFQLMQKKITQHLKQLKENNLGNEQIVELEQLREQVDNQQKI</sequence>
<keyword evidence="5 9" id="KW-0862">Zinc</keyword>
<feature type="binding site" evidence="9">
    <location>
        <position position="56"/>
    </location>
    <ligand>
        <name>Zn(2+)</name>
        <dbReference type="ChEBI" id="CHEBI:29105"/>
    </ligand>
</feature>
<dbReference type="InterPro" id="IPR001765">
    <property type="entry name" value="Carbonic_anhydrase"/>
</dbReference>
<evidence type="ECO:0000256" key="10">
    <source>
        <dbReference type="RuleBase" id="RU003956"/>
    </source>
</evidence>
<accession>A0A8S1L3M7</accession>
<organism evidence="11 12">
    <name type="scientific">Paramecium sonneborni</name>
    <dbReference type="NCBI Taxonomy" id="65129"/>
    <lineage>
        <taxon>Eukaryota</taxon>
        <taxon>Sar</taxon>
        <taxon>Alveolata</taxon>
        <taxon>Ciliophora</taxon>
        <taxon>Intramacronucleata</taxon>
        <taxon>Oligohymenophorea</taxon>
        <taxon>Peniculida</taxon>
        <taxon>Parameciidae</taxon>
        <taxon>Paramecium</taxon>
    </lineage>
</organism>
<comment type="catalytic activity">
    <reaction evidence="8 10">
        <text>hydrogencarbonate + H(+) = CO2 + H2O</text>
        <dbReference type="Rhea" id="RHEA:10748"/>
        <dbReference type="ChEBI" id="CHEBI:15377"/>
        <dbReference type="ChEBI" id="CHEBI:15378"/>
        <dbReference type="ChEBI" id="CHEBI:16526"/>
        <dbReference type="ChEBI" id="CHEBI:17544"/>
        <dbReference type="EC" id="4.2.1.1"/>
    </reaction>
</comment>
<evidence type="ECO:0000256" key="9">
    <source>
        <dbReference type="PIRSR" id="PIRSR601765-1"/>
    </source>
</evidence>
<comment type="caution">
    <text evidence="11">The sequence shown here is derived from an EMBL/GenBank/DDBJ whole genome shotgun (WGS) entry which is preliminary data.</text>
</comment>
<evidence type="ECO:0000256" key="4">
    <source>
        <dbReference type="ARBA" id="ARBA00022723"/>
    </source>
</evidence>
<dbReference type="EC" id="4.2.1.1" evidence="2 10"/>
<comment type="cofactor">
    <cofactor evidence="9">
        <name>Zn(2+)</name>
        <dbReference type="ChEBI" id="CHEBI:29105"/>
    </cofactor>
    <text evidence="9">Binds 1 zinc ion per subunit.</text>
</comment>
<keyword evidence="6 10" id="KW-0456">Lyase</keyword>
<dbReference type="GO" id="GO:0008270">
    <property type="term" value="F:zinc ion binding"/>
    <property type="evidence" value="ECO:0007669"/>
    <property type="project" value="UniProtKB-UniRule"/>
</dbReference>
<keyword evidence="12" id="KW-1185">Reference proteome</keyword>
<feature type="binding site" evidence="9">
    <location>
        <position position="113"/>
    </location>
    <ligand>
        <name>Zn(2+)</name>
        <dbReference type="ChEBI" id="CHEBI:29105"/>
    </ligand>
</feature>
<evidence type="ECO:0000256" key="2">
    <source>
        <dbReference type="ARBA" id="ARBA00012925"/>
    </source>
</evidence>
<dbReference type="PROSITE" id="PS00705">
    <property type="entry name" value="PROK_CO2_ANHYDRASE_2"/>
    <property type="match status" value="1"/>
</dbReference>
<dbReference type="OrthoDB" id="10248475at2759"/>
<dbReference type="InterPro" id="IPR015892">
    <property type="entry name" value="Carbonic_anhydrase_CS"/>
</dbReference>
<dbReference type="SMART" id="SM00947">
    <property type="entry name" value="Pro_CA"/>
    <property type="match status" value="1"/>
</dbReference>
<dbReference type="FunFam" id="3.40.1050.10:FF:000001">
    <property type="entry name" value="Carbonic anhydrase"/>
    <property type="match status" value="1"/>
</dbReference>
<dbReference type="GO" id="GO:0015976">
    <property type="term" value="P:carbon utilization"/>
    <property type="evidence" value="ECO:0007669"/>
    <property type="project" value="InterPro"/>
</dbReference>
<dbReference type="PANTHER" id="PTHR11002">
    <property type="entry name" value="CARBONIC ANHYDRASE"/>
    <property type="match status" value="1"/>
</dbReference>
<evidence type="ECO:0000256" key="1">
    <source>
        <dbReference type="ARBA" id="ARBA00006217"/>
    </source>
</evidence>
<dbReference type="CDD" id="cd00883">
    <property type="entry name" value="beta_CA_cladeA"/>
    <property type="match status" value="1"/>
</dbReference>
<evidence type="ECO:0000313" key="12">
    <source>
        <dbReference type="Proteomes" id="UP000692954"/>
    </source>
</evidence>
<protein>
    <recommendedName>
        <fullName evidence="3 10">Carbonic anhydrase</fullName>
        <ecNumber evidence="2 10">4.2.1.1</ecNumber>
    </recommendedName>
    <alternativeName>
        <fullName evidence="7 10">Carbonate dehydratase</fullName>
    </alternativeName>
</protein>
<comment type="similarity">
    <text evidence="1 10">Belongs to the beta-class carbonic anhydrase family.</text>
</comment>
<dbReference type="PANTHER" id="PTHR11002:SF76">
    <property type="entry name" value="CARBONIC ANHYDRASE"/>
    <property type="match status" value="1"/>
</dbReference>
<evidence type="ECO:0000313" key="11">
    <source>
        <dbReference type="EMBL" id="CAD8057224.1"/>
    </source>
</evidence>
<feature type="binding site" evidence="9">
    <location>
        <position position="110"/>
    </location>
    <ligand>
        <name>Zn(2+)</name>
        <dbReference type="ChEBI" id="CHEBI:29105"/>
    </ligand>
</feature>
<comment type="function">
    <text evidence="10">Reversible hydration of carbon dioxide.</text>
</comment>
<evidence type="ECO:0000256" key="6">
    <source>
        <dbReference type="ARBA" id="ARBA00023239"/>
    </source>
</evidence>
<dbReference type="GO" id="GO:0004089">
    <property type="term" value="F:carbonate dehydratase activity"/>
    <property type="evidence" value="ECO:0007669"/>
    <property type="project" value="UniProtKB-UniRule"/>
</dbReference>
<feature type="binding site" evidence="9">
    <location>
        <position position="54"/>
    </location>
    <ligand>
        <name>Zn(2+)</name>
        <dbReference type="ChEBI" id="CHEBI:29105"/>
    </ligand>
</feature>
<dbReference type="Pfam" id="PF00484">
    <property type="entry name" value="Pro_CA"/>
    <property type="match status" value="1"/>
</dbReference>
<proteinExistence type="inferred from homology"/>
<evidence type="ECO:0000256" key="5">
    <source>
        <dbReference type="ARBA" id="ARBA00022833"/>
    </source>
</evidence>